<evidence type="ECO:0000256" key="1">
    <source>
        <dbReference type="ARBA" id="ARBA00001946"/>
    </source>
</evidence>
<keyword evidence="3" id="KW-0808">Transferase</keyword>
<dbReference type="Pfam" id="PF00781">
    <property type="entry name" value="DAGK_cat"/>
    <property type="match status" value="1"/>
</dbReference>
<dbReference type="SMART" id="SM00046">
    <property type="entry name" value="DAGKc"/>
    <property type="match status" value="1"/>
</dbReference>
<dbReference type="PROSITE" id="PS50146">
    <property type="entry name" value="DAGK"/>
    <property type="match status" value="1"/>
</dbReference>
<keyword evidence="8" id="KW-1208">Phospholipid metabolism</keyword>
<evidence type="ECO:0000313" key="10">
    <source>
        <dbReference type="EMBL" id="MCA5894747.1"/>
    </source>
</evidence>
<keyword evidence="6" id="KW-0067">ATP-binding</keyword>
<gene>
    <name evidence="10" type="ORF">LEP48_15515</name>
</gene>
<dbReference type="Gene3D" id="3.40.50.10330">
    <property type="entry name" value="Probable inorganic polyphosphate/atp-NAD kinase, domain 1"/>
    <property type="match status" value="1"/>
</dbReference>
<accession>A0ABS7ZJS3</accession>
<evidence type="ECO:0000256" key="2">
    <source>
        <dbReference type="ARBA" id="ARBA00005983"/>
    </source>
</evidence>
<keyword evidence="7" id="KW-0444">Lipid biosynthesis</keyword>
<dbReference type="SUPFAM" id="SSF111331">
    <property type="entry name" value="NAD kinase/diacylglycerol kinase-like"/>
    <property type="match status" value="1"/>
</dbReference>
<evidence type="ECO:0000256" key="8">
    <source>
        <dbReference type="ARBA" id="ARBA00023264"/>
    </source>
</evidence>
<dbReference type="Gene3D" id="2.60.200.40">
    <property type="match status" value="1"/>
</dbReference>
<protein>
    <submittedName>
        <fullName evidence="10">Diacylglycerol kinase</fullName>
    </submittedName>
</protein>
<comment type="cofactor">
    <cofactor evidence="1">
        <name>Mg(2+)</name>
        <dbReference type="ChEBI" id="CHEBI:18420"/>
    </cofactor>
</comment>
<evidence type="ECO:0000256" key="6">
    <source>
        <dbReference type="ARBA" id="ARBA00022840"/>
    </source>
</evidence>
<proteinExistence type="inferred from homology"/>
<dbReference type="EMBL" id="JAIXCQ010000012">
    <property type="protein sequence ID" value="MCA5894747.1"/>
    <property type="molecule type" value="Genomic_DNA"/>
</dbReference>
<feature type="domain" description="DAGKc" evidence="9">
    <location>
        <begin position="3"/>
        <end position="141"/>
    </location>
</feature>
<keyword evidence="7" id="KW-0443">Lipid metabolism</keyword>
<sequence length="370" mass="37238">MTGPSRRLGVVVNPTAGKGRAARLGRDVVDVLRAAGHAVHDLSGPSAALALERARAAVDGGALDALVVVGGDGMVHLGAQVLSGTQVPLGIVAVGTGNDFAHTLGLPVKDPTGACADLCRALGQGDAGVRAVDVVHASGPGLVPGASPAQGRERPGLTAAPVRWVAGAVSVGLDAAVNARANTMLRPRGSARYTIAALHELAGYRAWSYRLTFEELAPAPSGTGGGTQPGTDHSGHGAALRLRPGAGGTATWSGRAALVTAANGPRLGGGIRVVPTARVDDGYLDVLVATDLSRAGAAVLFPSMFAGAHTRHRKVHVVRCRAVTIEPGPDAWAAGEPALPAAHGDGERLGPLPLKVAVRTGALHVLTTRR</sequence>
<dbReference type="InterPro" id="IPR045540">
    <property type="entry name" value="YegS/DAGK_C"/>
</dbReference>
<organism evidence="10 11">
    <name type="scientific">Isoptericola luteus</name>
    <dbReference type="NCBI Taxonomy" id="2879484"/>
    <lineage>
        <taxon>Bacteria</taxon>
        <taxon>Bacillati</taxon>
        <taxon>Actinomycetota</taxon>
        <taxon>Actinomycetes</taxon>
        <taxon>Micrococcales</taxon>
        <taxon>Promicromonosporaceae</taxon>
        <taxon>Isoptericola</taxon>
    </lineage>
</organism>
<keyword evidence="4" id="KW-0547">Nucleotide-binding</keyword>
<keyword evidence="5 10" id="KW-0418">Kinase</keyword>
<name>A0ABS7ZJS3_9MICO</name>
<evidence type="ECO:0000313" key="11">
    <source>
        <dbReference type="Proteomes" id="UP001319870"/>
    </source>
</evidence>
<evidence type="ECO:0000256" key="7">
    <source>
        <dbReference type="ARBA" id="ARBA00023209"/>
    </source>
</evidence>
<dbReference type="GO" id="GO:0016301">
    <property type="term" value="F:kinase activity"/>
    <property type="evidence" value="ECO:0007669"/>
    <property type="project" value="UniProtKB-KW"/>
</dbReference>
<comment type="similarity">
    <text evidence="2">Belongs to the diacylglycerol/lipid kinase family.</text>
</comment>
<dbReference type="InterPro" id="IPR001206">
    <property type="entry name" value="Diacylglycerol_kinase_cat_dom"/>
</dbReference>
<evidence type="ECO:0000256" key="3">
    <source>
        <dbReference type="ARBA" id="ARBA00022679"/>
    </source>
</evidence>
<dbReference type="RefSeq" id="WP_225566480.1">
    <property type="nucleotide sequence ID" value="NZ_JAIXCQ010000012.1"/>
</dbReference>
<evidence type="ECO:0000256" key="4">
    <source>
        <dbReference type="ARBA" id="ARBA00022741"/>
    </source>
</evidence>
<keyword evidence="7" id="KW-0594">Phospholipid biosynthesis</keyword>
<evidence type="ECO:0000256" key="5">
    <source>
        <dbReference type="ARBA" id="ARBA00022777"/>
    </source>
</evidence>
<dbReference type="Proteomes" id="UP001319870">
    <property type="component" value="Unassembled WGS sequence"/>
</dbReference>
<dbReference type="InterPro" id="IPR050187">
    <property type="entry name" value="Lipid_Phosphate_FormReg"/>
</dbReference>
<dbReference type="PANTHER" id="PTHR12358:SF54">
    <property type="entry name" value="SPHINGOSINE KINASE RELATED PROTEIN"/>
    <property type="match status" value="1"/>
</dbReference>
<dbReference type="Pfam" id="PF19279">
    <property type="entry name" value="YegS_C"/>
    <property type="match status" value="1"/>
</dbReference>
<dbReference type="PANTHER" id="PTHR12358">
    <property type="entry name" value="SPHINGOSINE KINASE"/>
    <property type="match status" value="1"/>
</dbReference>
<dbReference type="InterPro" id="IPR016064">
    <property type="entry name" value="NAD/diacylglycerol_kinase_sf"/>
</dbReference>
<reference evidence="10 11" key="1">
    <citation type="submission" date="2021-09" db="EMBL/GenBank/DDBJ databases">
        <title>Isoptericola luteus sp. nov., a novel bacterium isolated from Harbin, the capital city of Heilongjiang province.</title>
        <authorList>
            <person name="Li J."/>
        </authorList>
    </citation>
    <scope>NUCLEOTIDE SEQUENCE [LARGE SCALE GENOMIC DNA]</scope>
    <source>
        <strain evidence="10 11">NEAU-Y5</strain>
    </source>
</reference>
<dbReference type="InterPro" id="IPR017438">
    <property type="entry name" value="ATP-NAD_kinase_N"/>
</dbReference>
<evidence type="ECO:0000259" key="9">
    <source>
        <dbReference type="PROSITE" id="PS50146"/>
    </source>
</evidence>
<comment type="caution">
    <text evidence="10">The sequence shown here is derived from an EMBL/GenBank/DDBJ whole genome shotgun (WGS) entry which is preliminary data.</text>
</comment>
<keyword evidence="11" id="KW-1185">Reference proteome</keyword>